<evidence type="ECO:0000313" key="2">
    <source>
        <dbReference type="Proteomes" id="UP000002572"/>
    </source>
</evidence>
<protein>
    <recommendedName>
        <fullName evidence="3">2,3-diketo-5-methylthio-1-phosphopentane phosphatase</fullName>
    </recommendedName>
</protein>
<name>E6W623_DESIS</name>
<keyword evidence="2" id="KW-1185">Reference proteome</keyword>
<sequence>MGEVAEVTVKTFPEHIFISDFDGTITRRDFFRVALEQLPAECGRWWQAYEDGRLGHFEALARTFAELRISLDQMDELLRAMEPEPELAHCCGQLEQNRWQLVIASAGCAWYIQRLLSQHQVNPTIYANPGTFSPSHGLRMTLPAGEFFTCPTTGVDKEAIARHYLERGCTIAFAGDGRPDLKPALLAPPHLRFARGWLAEELTRRQEGFLPFERWAEVVTHLPDSAAQPT</sequence>
<dbReference type="EMBL" id="CP002432">
    <property type="protein sequence ID" value="ADU64962.1"/>
    <property type="molecule type" value="Genomic_DNA"/>
</dbReference>
<dbReference type="HOGENOM" id="CLU_058495_2_0_0"/>
<dbReference type="eggNOG" id="COG4359">
    <property type="taxonomic scope" value="Bacteria"/>
</dbReference>
<gene>
    <name evidence="1" type="ordered locus">Selin_0205</name>
</gene>
<dbReference type="Proteomes" id="UP000002572">
    <property type="component" value="Chromosome"/>
</dbReference>
<accession>E6W623</accession>
<dbReference type="NCBIfam" id="TIGR01488">
    <property type="entry name" value="HAD-SF-IB"/>
    <property type="match status" value="1"/>
</dbReference>
<dbReference type="InterPro" id="IPR023214">
    <property type="entry name" value="HAD_sf"/>
</dbReference>
<proteinExistence type="predicted"/>
<dbReference type="Pfam" id="PF12710">
    <property type="entry name" value="HAD"/>
    <property type="match status" value="1"/>
</dbReference>
<dbReference type="Gene3D" id="3.40.50.1000">
    <property type="entry name" value="HAD superfamily/HAD-like"/>
    <property type="match status" value="1"/>
</dbReference>
<dbReference type="STRING" id="653733.Selin_0205"/>
<organism evidence="1 2">
    <name type="scientific">Desulfurispirillum indicum (strain ATCC BAA-1389 / DSM 22839 / S5)</name>
    <dbReference type="NCBI Taxonomy" id="653733"/>
    <lineage>
        <taxon>Bacteria</taxon>
        <taxon>Pseudomonadati</taxon>
        <taxon>Chrysiogenota</taxon>
        <taxon>Chrysiogenia</taxon>
        <taxon>Chrysiogenales</taxon>
        <taxon>Chrysiogenaceae</taxon>
        <taxon>Desulfurispirillum</taxon>
    </lineage>
</organism>
<dbReference type="InterPro" id="IPR036412">
    <property type="entry name" value="HAD-like_sf"/>
</dbReference>
<evidence type="ECO:0000313" key="1">
    <source>
        <dbReference type="EMBL" id="ADU64962.1"/>
    </source>
</evidence>
<evidence type="ECO:0008006" key="3">
    <source>
        <dbReference type="Google" id="ProtNLM"/>
    </source>
</evidence>
<dbReference type="OrthoDB" id="9804940at2"/>
<dbReference type="SUPFAM" id="SSF56784">
    <property type="entry name" value="HAD-like"/>
    <property type="match status" value="1"/>
</dbReference>
<reference evidence="1 2" key="1">
    <citation type="submission" date="2010-12" db="EMBL/GenBank/DDBJ databases">
        <title>Complete sequence of Desulfurispirillum indicum S5.</title>
        <authorList>
            <consortium name="US DOE Joint Genome Institute"/>
            <person name="Lucas S."/>
            <person name="Copeland A."/>
            <person name="Lapidus A."/>
            <person name="Cheng J.-F."/>
            <person name="Goodwin L."/>
            <person name="Pitluck S."/>
            <person name="Chertkov O."/>
            <person name="Held B."/>
            <person name="Detter J.C."/>
            <person name="Han C."/>
            <person name="Tapia R."/>
            <person name="Land M."/>
            <person name="Hauser L."/>
            <person name="Kyrpides N."/>
            <person name="Ivanova N."/>
            <person name="Mikhailova N."/>
            <person name="Haggblom M."/>
            <person name="Rauschenbach I."/>
            <person name="Bini E."/>
            <person name="Woyke T."/>
        </authorList>
    </citation>
    <scope>NUCLEOTIDE SEQUENCE [LARGE SCALE GENOMIC DNA]</scope>
    <source>
        <strain evidence="2">ATCC BAA-1389 / DSM 22839 / S5</strain>
    </source>
</reference>
<dbReference type="AlphaFoldDB" id="E6W623"/>
<dbReference type="InParanoid" id="E6W623"/>
<dbReference type="KEGG" id="din:Selin_0205"/>
<dbReference type="Gene3D" id="3.90.1470.20">
    <property type="match status" value="1"/>
</dbReference>